<evidence type="ECO:0000259" key="1">
    <source>
        <dbReference type="Pfam" id="PF01636"/>
    </source>
</evidence>
<keyword evidence="3" id="KW-1185">Reference proteome</keyword>
<dbReference type="Proteomes" id="UP000187412">
    <property type="component" value="Unassembled WGS sequence"/>
</dbReference>
<dbReference type="SUPFAM" id="SSF56112">
    <property type="entry name" value="Protein kinase-like (PK-like)"/>
    <property type="match status" value="1"/>
</dbReference>
<accession>A0ABX3HF04</accession>
<organism evidence="2 3">
    <name type="scientific">Paenibacillus borealis</name>
    <dbReference type="NCBI Taxonomy" id="160799"/>
    <lineage>
        <taxon>Bacteria</taxon>
        <taxon>Bacillati</taxon>
        <taxon>Bacillota</taxon>
        <taxon>Bacilli</taxon>
        <taxon>Bacillales</taxon>
        <taxon>Paenibacillaceae</taxon>
        <taxon>Paenibacillus</taxon>
    </lineage>
</organism>
<dbReference type="InterPro" id="IPR002575">
    <property type="entry name" value="Aminoglycoside_PTrfase"/>
</dbReference>
<comment type="caution">
    <text evidence="2">The sequence shown here is derived from an EMBL/GenBank/DDBJ whole genome shotgun (WGS) entry which is preliminary data.</text>
</comment>
<dbReference type="RefSeq" id="WP_076110333.1">
    <property type="nucleotide sequence ID" value="NZ_MPTB01000010.1"/>
</dbReference>
<feature type="domain" description="Aminoglycoside phosphotransferase" evidence="1">
    <location>
        <begin position="204"/>
        <end position="265"/>
    </location>
</feature>
<evidence type="ECO:0000313" key="2">
    <source>
        <dbReference type="EMBL" id="OMD49089.1"/>
    </source>
</evidence>
<dbReference type="Pfam" id="PF01636">
    <property type="entry name" value="APH"/>
    <property type="match status" value="1"/>
</dbReference>
<evidence type="ECO:0000313" key="3">
    <source>
        <dbReference type="Proteomes" id="UP000187412"/>
    </source>
</evidence>
<reference evidence="2 3" key="1">
    <citation type="submission" date="2016-10" db="EMBL/GenBank/DDBJ databases">
        <title>Paenibacillus species isolates.</title>
        <authorList>
            <person name="Beno S.M."/>
        </authorList>
    </citation>
    <scope>NUCLEOTIDE SEQUENCE [LARGE SCALE GENOMIC DNA]</scope>
    <source>
        <strain evidence="2 3">FSL H7-0744</strain>
    </source>
</reference>
<name>A0ABX3HF04_PAEBO</name>
<dbReference type="Gene3D" id="3.90.1200.10">
    <property type="match status" value="1"/>
</dbReference>
<sequence>MSIDDIKLTELIKDTIYCFISPDIQVLGIDNIPVGAGSQAVGLSRHKINWKMTAENAIDATDPTGTTTTISLEVPGIYLYSKQATFIERSALSRLYSQAANVPYSLSNYPLNEGRSLLVIQDVDVDTDYAKLDIAPIQDREMLALAYIHRANMGCREDLPWLPMVDEAYIAEMINEQWRYSWNIAKDNPAFERTFGQDVISGIEEAADGIDEEMSAVINDASTHTMIHNDLNPGNVLVHNNENVYFIDWEEARYGSLFMDIPMRCGSLQQASAYRTYLGNFGCDIPEPRYAELFSIASRYLGLRFMCWNLGVWEHNEQAKADLLKYMKMVTQPLFSS</sequence>
<dbReference type="EMBL" id="MPTB01000010">
    <property type="protein sequence ID" value="OMD49089.1"/>
    <property type="molecule type" value="Genomic_DNA"/>
</dbReference>
<gene>
    <name evidence="2" type="ORF">BSK56_09665</name>
</gene>
<dbReference type="InterPro" id="IPR011009">
    <property type="entry name" value="Kinase-like_dom_sf"/>
</dbReference>
<protein>
    <recommendedName>
        <fullName evidence="1">Aminoglycoside phosphotransferase domain-containing protein</fullName>
    </recommendedName>
</protein>
<proteinExistence type="predicted"/>